<evidence type="ECO:0000259" key="1">
    <source>
        <dbReference type="Pfam" id="PF12704"/>
    </source>
</evidence>
<sequence>MRPLRRWFSRVSGFLSAHRQEQRMRREFEAHLEESTEDYILSGLSPEEARRQARIDFGPIESVKESYRDQFGLPAISAIGSDIVFGWRQLKKHPLASTAAILSLALAAGATTTSFRLVDALFLRNLPVSEPNRLFYLETTFVDREGRPDTMDDFDYPTFLRYRETLKNQADLMVVGMTSRQDLQFGADQDAEKAWRQFVSGNFFTIMGLQPAAGRLLMPDDDRAPGAGPVVVISYDYWTRRFSRDPKAVGNTFRMAGGQYEIIGVAPEGFTGTEPGEVTDLFVPATMNVQP</sequence>
<evidence type="ECO:0000313" key="2">
    <source>
        <dbReference type="EMBL" id="QOY89457.1"/>
    </source>
</evidence>
<keyword evidence="3" id="KW-1185">Reference proteome</keyword>
<gene>
    <name evidence="2" type="ORF">IRI77_05755</name>
</gene>
<dbReference type="Proteomes" id="UP000593892">
    <property type="component" value="Chromosome"/>
</dbReference>
<protein>
    <submittedName>
        <fullName evidence="2">ABC transporter permease</fullName>
    </submittedName>
</protein>
<reference evidence="2 3" key="1">
    <citation type="submission" date="2020-10" db="EMBL/GenBank/DDBJ databases">
        <title>Complete genome sequence of Paludibaculum fermentans P105T, a facultatively anaerobic acidobacterium capable of dissimilatory Fe(III) reduction.</title>
        <authorList>
            <person name="Dedysh S.N."/>
            <person name="Beletsky A.V."/>
            <person name="Kulichevskaya I.S."/>
            <person name="Mardanov A.V."/>
            <person name="Ravin N.V."/>
        </authorList>
    </citation>
    <scope>NUCLEOTIDE SEQUENCE [LARGE SCALE GENOMIC DNA]</scope>
    <source>
        <strain evidence="2 3">P105</strain>
    </source>
</reference>
<dbReference type="InterPro" id="IPR047928">
    <property type="entry name" value="Perm_prefix_1"/>
</dbReference>
<dbReference type="InterPro" id="IPR025857">
    <property type="entry name" value="MacB_PCD"/>
</dbReference>
<evidence type="ECO:0000313" key="3">
    <source>
        <dbReference type="Proteomes" id="UP000593892"/>
    </source>
</evidence>
<name>A0A7S7NTE7_PALFE</name>
<dbReference type="EMBL" id="CP063849">
    <property type="protein sequence ID" value="QOY89457.1"/>
    <property type="molecule type" value="Genomic_DNA"/>
</dbReference>
<dbReference type="AlphaFoldDB" id="A0A7S7NTE7"/>
<feature type="domain" description="MacB-like periplasmic core" evidence="1">
    <location>
        <begin position="98"/>
        <end position="286"/>
    </location>
</feature>
<organism evidence="2 3">
    <name type="scientific">Paludibaculum fermentans</name>
    <dbReference type="NCBI Taxonomy" id="1473598"/>
    <lineage>
        <taxon>Bacteria</taxon>
        <taxon>Pseudomonadati</taxon>
        <taxon>Acidobacteriota</taxon>
        <taxon>Terriglobia</taxon>
        <taxon>Bryobacterales</taxon>
        <taxon>Bryobacteraceae</taxon>
        <taxon>Paludibaculum</taxon>
    </lineage>
</organism>
<dbReference type="KEGG" id="pfer:IRI77_05755"/>
<accession>A0A7S7NTE7</accession>
<proteinExistence type="predicted"/>
<dbReference type="RefSeq" id="WP_194451119.1">
    <property type="nucleotide sequence ID" value="NZ_CP063849.1"/>
</dbReference>
<dbReference type="Pfam" id="PF12704">
    <property type="entry name" value="MacB_PCD"/>
    <property type="match status" value="1"/>
</dbReference>
<dbReference type="NCBIfam" id="NF038403">
    <property type="entry name" value="perm_prefix_1"/>
    <property type="match status" value="1"/>
</dbReference>